<dbReference type="EMBL" id="MU151418">
    <property type="protein sequence ID" value="KAF9443971.1"/>
    <property type="molecule type" value="Genomic_DNA"/>
</dbReference>
<evidence type="ECO:0000313" key="2">
    <source>
        <dbReference type="Proteomes" id="UP000807342"/>
    </source>
</evidence>
<evidence type="ECO:0000313" key="1">
    <source>
        <dbReference type="EMBL" id="KAF9443971.1"/>
    </source>
</evidence>
<gene>
    <name evidence="1" type="ORF">P691DRAFT_787303</name>
</gene>
<dbReference type="Proteomes" id="UP000807342">
    <property type="component" value="Unassembled WGS sequence"/>
</dbReference>
<accession>A0A9P5X715</accession>
<name>A0A9P5X715_9AGAR</name>
<organism evidence="1 2">
    <name type="scientific">Macrolepiota fuliginosa MF-IS2</name>
    <dbReference type="NCBI Taxonomy" id="1400762"/>
    <lineage>
        <taxon>Eukaryota</taxon>
        <taxon>Fungi</taxon>
        <taxon>Dikarya</taxon>
        <taxon>Basidiomycota</taxon>
        <taxon>Agaricomycotina</taxon>
        <taxon>Agaricomycetes</taxon>
        <taxon>Agaricomycetidae</taxon>
        <taxon>Agaricales</taxon>
        <taxon>Agaricineae</taxon>
        <taxon>Agaricaceae</taxon>
        <taxon>Macrolepiota</taxon>
    </lineage>
</organism>
<keyword evidence="2" id="KW-1185">Reference proteome</keyword>
<proteinExistence type="predicted"/>
<dbReference type="AlphaFoldDB" id="A0A9P5X715"/>
<reference evidence="1" key="1">
    <citation type="submission" date="2020-11" db="EMBL/GenBank/DDBJ databases">
        <authorList>
            <consortium name="DOE Joint Genome Institute"/>
            <person name="Ahrendt S."/>
            <person name="Riley R."/>
            <person name="Andreopoulos W."/>
            <person name="Labutti K."/>
            <person name="Pangilinan J."/>
            <person name="Ruiz-Duenas F.J."/>
            <person name="Barrasa J.M."/>
            <person name="Sanchez-Garcia M."/>
            <person name="Camarero S."/>
            <person name="Miyauchi S."/>
            <person name="Serrano A."/>
            <person name="Linde D."/>
            <person name="Babiker R."/>
            <person name="Drula E."/>
            <person name="Ayuso-Fernandez I."/>
            <person name="Pacheco R."/>
            <person name="Padilla G."/>
            <person name="Ferreira P."/>
            <person name="Barriuso J."/>
            <person name="Kellner H."/>
            <person name="Castanera R."/>
            <person name="Alfaro M."/>
            <person name="Ramirez L."/>
            <person name="Pisabarro A.G."/>
            <person name="Kuo A."/>
            <person name="Tritt A."/>
            <person name="Lipzen A."/>
            <person name="He G."/>
            <person name="Yan M."/>
            <person name="Ng V."/>
            <person name="Cullen D."/>
            <person name="Martin F."/>
            <person name="Rosso M.-N."/>
            <person name="Henrissat B."/>
            <person name="Hibbett D."/>
            <person name="Martinez A.T."/>
            <person name="Grigoriev I.V."/>
        </authorList>
    </citation>
    <scope>NUCLEOTIDE SEQUENCE</scope>
    <source>
        <strain evidence="1">MF-IS2</strain>
    </source>
</reference>
<protein>
    <submittedName>
        <fullName evidence="1">Uncharacterized protein</fullName>
    </submittedName>
</protein>
<sequence length="221" mass="24377">MSSQKTSQCILMLYRDLRLGGEEKQLNVGVVFGKSFYDDREAAVKPIFCQVHISLAKASATTERFREGSGAVVKHGIIAACLATPLLSSEKTVLHPDLTKLGVHEPYSGAEEVPTLKGHIQVVTNVHDGLDPNEIFAFHRAQYLVKFALDVGILGILAYGRFNFVKKQNKCNYSELAYGIGEAWLHITWNALKAHFPPQAGIASGLVYTTGAKRDRFCDRL</sequence>
<comment type="caution">
    <text evidence="1">The sequence shown here is derived from an EMBL/GenBank/DDBJ whole genome shotgun (WGS) entry which is preliminary data.</text>
</comment>